<evidence type="ECO:0000313" key="2">
    <source>
        <dbReference type="Proteomes" id="UP000036947"/>
    </source>
</evidence>
<gene>
    <name evidence="1" type="ORF">TOPH_05147</name>
</gene>
<accession>A0A0L0N899</accession>
<reference evidence="1 2" key="1">
    <citation type="journal article" date="2015" name="BMC Genomics">
        <title>The genome of the truffle-parasite Tolypocladium ophioglossoides and the evolution of antifungal peptaibiotics.</title>
        <authorList>
            <person name="Quandt C.A."/>
            <person name="Bushley K.E."/>
            <person name="Spatafora J.W."/>
        </authorList>
    </citation>
    <scope>NUCLEOTIDE SEQUENCE [LARGE SCALE GENOMIC DNA]</scope>
    <source>
        <strain evidence="1 2">CBS 100239</strain>
    </source>
</reference>
<evidence type="ECO:0000313" key="1">
    <source>
        <dbReference type="EMBL" id="KND90262.1"/>
    </source>
</evidence>
<protein>
    <submittedName>
        <fullName evidence="1">Uncharacterized protein</fullName>
    </submittedName>
</protein>
<dbReference type="Proteomes" id="UP000036947">
    <property type="component" value="Unassembled WGS sequence"/>
</dbReference>
<organism evidence="1 2">
    <name type="scientific">Tolypocladium ophioglossoides (strain CBS 100239)</name>
    <name type="common">Snaketongue truffleclub</name>
    <name type="synonym">Elaphocordyceps ophioglossoides</name>
    <dbReference type="NCBI Taxonomy" id="1163406"/>
    <lineage>
        <taxon>Eukaryota</taxon>
        <taxon>Fungi</taxon>
        <taxon>Dikarya</taxon>
        <taxon>Ascomycota</taxon>
        <taxon>Pezizomycotina</taxon>
        <taxon>Sordariomycetes</taxon>
        <taxon>Hypocreomycetidae</taxon>
        <taxon>Hypocreales</taxon>
        <taxon>Ophiocordycipitaceae</taxon>
        <taxon>Tolypocladium</taxon>
    </lineage>
</organism>
<dbReference type="EMBL" id="LFRF01000014">
    <property type="protein sequence ID" value="KND90262.1"/>
    <property type="molecule type" value="Genomic_DNA"/>
</dbReference>
<comment type="caution">
    <text evidence="1">The sequence shown here is derived from an EMBL/GenBank/DDBJ whole genome shotgun (WGS) entry which is preliminary data.</text>
</comment>
<sequence length="87" mass="10267">MVDHFRLRWLKWLNLRKLCMGQEHFSKLVTLKYAPSTEYSVPNYKVLSFRRQPIISNSTEPGHTGRCLDPRHRLIAQQPFPLPFASD</sequence>
<dbReference type="AlphaFoldDB" id="A0A0L0N899"/>
<name>A0A0L0N899_TOLOC</name>
<keyword evidence="2" id="KW-1185">Reference proteome</keyword>
<proteinExistence type="predicted"/>